<evidence type="ECO:0000313" key="4">
    <source>
        <dbReference type="Proteomes" id="UP000259030"/>
    </source>
</evidence>
<proteinExistence type="predicted"/>
<dbReference type="GO" id="GO:0000160">
    <property type="term" value="P:phosphorelay signal transduction system"/>
    <property type="evidence" value="ECO:0007669"/>
    <property type="project" value="InterPro"/>
</dbReference>
<dbReference type="InterPro" id="IPR011006">
    <property type="entry name" value="CheY-like_superfamily"/>
</dbReference>
<dbReference type="InterPro" id="IPR052893">
    <property type="entry name" value="TCS_response_regulator"/>
</dbReference>
<evidence type="ECO:0000259" key="2">
    <source>
        <dbReference type="PROSITE" id="PS50110"/>
    </source>
</evidence>
<dbReference type="Pfam" id="PF00072">
    <property type="entry name" value="Response_reg"/>
    <property type="match status" value="1"/>
</dbReference>
<dbReference type="Gene3D" id="3.40.50.2300">
    <property type="match status" value="1"/>
</dbReference>
<sequence length="157" mass="16939">MPGPLLTFVDDSEADHLLIQDALGTLNVPVRSQHFMQVNLFLAAMDRGQITQDAVITDLNMPGPSGFDLLQAIRSRHAGQPLPILIFSTSPAAADRARAAALDVAGYFVKPVSYDGLVEQLQDMVDLILHCKQQGQRGSVPLLPVPVSTPVLPEPLH</sequence>
<organism evidence="3 4">
    <name type="scientific">Deinococcus ficus</name>
    <dbReference type="NCBI Taxonomy" id="317577"/>
    <lineage>
        <taxon>Bacteria</taxon>
        <taxon>Thermotogati</taxon>
        <taxon>Deinococcota</taxon>
        <taxon>Deinococci</taxon>
        <taxon>Deinococcales</taxon>
        <taxon>Deinococcaceae</taxon>
        <taxon>Deinococcus</taxon>
    </lineage>
</organism>
<name>A0A221T093_9DEIO</name>
<dbReference type="PROSITE" id="PS50110">
    <property type="entry name" value="RESPONSE_REGULATORY"/>
    <property type="match status" value="1"/>
</dbReference>
<keyword evidence="1" id="KW-0597">Phosphoprotein</keyword>
<dbReference type="KEGG" id="dfc:DFI_14035"/>
<dbReference type="AlphaFoldDB" id="A0A221T093"/>
<geneLocation type="plasmid" evidence="4">
    <name>pdfi1</name>
</geneLocation>
<dbReference type="PANTHER" id="PTHR44520">
    <property type="entry name" value="RESPONSE REGULATOR RCP1-RELATED"/>
    <property type="match status" value="1"/>
</dbReference>
<accession>A0A221T093</accession>
<dbReference type="SUPFAM" id="SSF52172">
    <property type="entry name" value="CheY-like"/>
    <property type="match status" value="1"/>
</dbReference>
<evidence type="ECO:0000256" key="1">
    <source>
        <dbReference type="PROSITE-ProRule" id="PRU00169"/>
    </source>
</evidence>
<dbReference type="PANTHER" id="PTHR44520:SF2">
    <property type="entry name" value="RESPONSE REGULATOR RCP1"/>
    <property type="match status" value="1"/>
</dbReference>
<keyword evidence="4" id="KW-1185">Reference proteome</keyword>
<dbReference type="Proteomes" id="UP000259030">
    <property type="component" value="Plasmid pDFI1"/>
</dbReference>
<dbReference type="RefSeq" id="WP_027463612.1">
    <property type="nucleotide sequence ID" value="NZ_CP021082.1"/>
</dbReference>
<dbReference type="EMBL" id="CP021082">
    <property type="protein sequence ID" value="ASN82309.1"/>
    <property type="molecule type" value="Genomic_DNA"/>
</dbReference>
<dbReference type="InterPro" id="IPR001789">
    <property type="entry name" value="Sig_transdc_resp-reg_receiver"/>
</dbReference>
<dbReference type="STRING" id="317577.GCA_000419625_02876"/>
<keyword evidence="3" id="KW-0614">Plasmid</keyword>
<gene>
    <name evidence="3" type="ORF">DFI_14035</name>
</gene>
<dbReference type="SMART" id="SM00448">
    <property type="entry name" value="REC"/>
    <property type="match status" value="1"/>
</dbReference>
<feature type="domain" description="Response regulatory" evidence="2">
    <location>
        <begin position="5"/>
        <end position="125"/>
    </location>
</feature>
<protein>
    <submittedName>
        <fullName evidence="3">Response regulator</fullName>
    </submittedName>
</protein>
<feature type="modified residue" description="4-aspartylphosphate" evidence="1">
    <location>
        <position position="58"/>
    </location>
</feature>
<reference evidence="3 4" key="1">
    <citation type="submission" date="2017-05" db="EMBL/GenBank/DDBJ databases">
        <title>The complete genome sequence of Deinococcus ficus isolated from the rhizosphere of the Ficus religiosa L. in Taiwan.</title>
        <authorList>
            <person name="Wu K.-M."/>
            <person name="Liao T.-L."/>
            <person name="Liu Y.-M."/>
            <person name="Young C.-C."/>
            <person name="Tsai S.-F."/>
        </authorList>
    </citation>
    <scope>NUCLEOTIDE SEQUENCE [LARGE SCALE GENOMIC DNA]</scope>
    <source>
        <strain evidence="3 4">CC-FR2-10</strain>
        <plasmid evidence="4">pdfi1</plasmid>
    </source>
</reference>
<evidence type="ECO:0000313" key="3">
    <source>
        <dbReference type="EMBL" id="ASN82309.1"/>
    </source>
</evidence>